<name>A0AAN6IKA0_9EURO</name>
<dbReference type="PANTHER" id="PTHR38791">
    <property type="entry name" value="ZN(II)2CYS6 TRANSCRIPTION FACTOR (EUROFUNG)-RELATED-RELATED"/>
    <property type="match status" value="1"/>
</dbReference>
<keyword evidence="2" id="KW-0804">Transcription</keyword>
<evidence type="ECO:0000256" key="2">
    <source>
        <dbReference type="ARBA" id="ARBA00023163"/>
    </source>
</evidence>
<gene>
    <name evidence="4" type="ORF">EDD36DRAFT_414036</name>
</gene>
<keyword evidence="3" id="KW-0539">Nucleus</keyword>
<dbReference type="InterPro" id="IPR001138">
    <property type="entry name" value="Zn2Cys6_DnaBD"/>
</dbReference>
<dbReference type="Proteomes" id="UP001203852">
    <property type="component" value="Unassembled WGS sequence"/>
</dbReference>
<protein>
    <recommendedName>
        <fullName evidence="6">Zn(2)-C6 fungal-type domain-containing protein</fullName>
    </recommendedName>
</protein>
<evidence type="ECO:0000313" key="4">
    <source>
        <dbReference type="EMBL" id="KAI1618354.1"/>
    </source>
</evidence>
<evidence type="ECO:0000256" key="3">
    <source>
        <dbReference type="ARBA" id="ARBA00023242"/>
    </source>
</evidence>
<reference evidence="4" key="1">
    <citation type="journal article" date="2022" name="bioRxiv">
        <title>Deciphering the potential niche of two novel black yeast fungi from a biological soil crust based on their genomes, phenotypes, and melanin regulation.</title>
        <authorList>
            <consortium name="DOE Joint Genome Institute"/>
            <person name="Carr E.C."/>
            <person name="Barton Q."/>
            <person name="Grambo S."/>
            <person name="Sullivan M."/>
            <person name="Renfro C.M."/>
            <person name="Kuo A."/>
            <person name="Pangilinan J."/>
            <person name="Lipzen A."/>
            <person name="Keymanesh K."/>
            <person name="Savage E."/>
            <person name="Barry K."/>
            <person name="Grigoriev I.V."/>
            <person name="Riekhof W.R."/>
            <person name="Harris S.S."/>
        </authorList>
    </citation>
    <scope>NUCLEOTIDE SEQUENCE</scope>
    <source>
        <strain evidence="4">JF 03-4F</strain>
    </source>
</reference>
<dbReference type="EMBL" id="MU404350">
    <property type="protein sequence ID" value="KAI1618354.1"/>
    <property type="molecule type" value="Genomic_DNA"/>
</dbReference>
<keyword evidence="5" id="KW-1185">Reference proteome</keyword>
<sequence length="518" mass="58981">MLTVQSLKGQGRLTGTSKCDCVRPRCGRCIRRRLACSGYPQDESFIFLDENDVAQRNSERARSRRNESQMIPISFDLAASQGSSAPTFTERTSTLRKQLYHWLNERELTEIPPVLQLDMETQAVSRFFVNWTLYPCNLGLSPGYMDQVPKLYSNAAPHSILWLAVQAVAFADMKYYGPGYDQLSATALQYYGLALALLRTLAADEERILDDQVLAALLLIDDFESLFLGRTEPLGPHSQGLKHILHARGDAQLFRRSSFSLWLLALHRLVARQILLYEEPDDQQMAWIDKLDLDWVPLRIFSDIYKMNVLSSEANKLRQGENSRPIPRESIEQARQLADSTLLLLRSVETWPMMTIDHWKAETVDPNTISETDSLPNLPMPQFTCPRVLSYHDIWSAYMWSFHAASQIILRESLIDTFELIGLSQLEAGDPEDTDQIQHQTEVIHRLSAVLIRSFPQLLGFVHKDTSEGHFRLQGGTAGRALVLFPMRVLQMSSFSPPEHKQTALAVIEWVNSTYRLG</sequence>
<keyword evidence="1" id="KW-0805">Transcription regulation</keyword>
<evidence type="ECO:0000313" key="5">
    <source>
        <dbReference type="Proteomes" id="UP001203852"/>
    </source>
</evidence>
<organism evidence="4 5">
    <name type="scientific">Exophiala viscosa</name>
    <dbReference type="NCBI Taxonomy" id="2486360"/>
    <lineage>
        <taxon>Eukaryota</taxon>
        <taxon>Fungi</taxon>
        <taxon>Dikarya</taxon>
        <taxon>Ascomycota</taxon>
        <taxon>Pezizomycotina</taxon>
        <taxon>Eurotiomycetes</taxon>
        <taxon>Chaetothyriomycetidae</taxon>
        <taxon>Chaetothyriales</taxon>
        <taxon>Herpotrichiellaceae</taxon>
        <taxon>Exophiala</taxon>
    </lineage>
</organism>
<evidence type="ECO:0000256" key="1">
    <source>
        <dbReference type="ARBA" id="ARBA00023015"/>
    </source>
</evidence>
<dbReference type="AlphaFoldDB" id="A0AAN6IKA0"/>
<dbReference type="CDD" id="cd00067">
    <property type="entry name" value="GAL4"/>
    <property type="match status" value="1"/>
</dbReference>
<comment type="caution">
    <text evidence="4">The sequence shown here is derived from an EMBL/GenBank/DDBJ whole genome shotgun (WGS) entry which is preliminary data.</text>
</comment>
<proteinExistence type="predicted"/>
<evidence type="ECO:0008006" key="6">
    <source>
        <dbReference type="Google" id="ProtNLM"/>
    </source>
</evidence>
<dbReference type="InterPro" id="IPR053175">
    <property type="entry name" value="DHMBA_Reg_Transcription_Factor"/>
</dbReference>
<accession>A0AAN6IKA0</accession>
<dbReference type="GO" id="GO:0000981">
    <property type="term" value="F:DNA-binding transcription factor activity, RNA polymerase II-specific"/>
    <property type="evidence" value="ECO:0007669"/>
    <property type="project" value="InterPro"/>
</dbReference>
<dbReference type="GO" id="GO:0008270">
    <property type="term" value="F:zinc ion binding"/>
    <property type="evidence" value="ECO:0007669"/>
    <property type="project" value="InterPro"/>
</dbReference>